<dbReference type="EMBL" id="JAWDGP010004150">
    <property type="protein sequence ID" value="KAK3767405.1"/>
    <property type="molecule type" value="Genomic_DNA"/>
</dbReference>
<dbReference type="Proteomes" id="UP001283361">
    <property type="component" value="Unassembled WGS sequence"/>
</dbReference>
<protein>
    <submittedName>
        <fullName evidence="2">Uncharacterized protein</fullName>
    </submittedName>
</protein>
<proteinExistence type="predicted"/>
<evidence type="ECO:0000313" key="2">
    <source>
        <dbReference type="EMBL" id="KAK3767405.1"/>
    </source>
</evidence>
<feature type="region of interest" description="Disordered" evidence="1">
    <location>
        <begin position="144"/>
        <end position="165"/>
    </location>
</feature>
<keyword evidence="3" id="KW-1185">Reference proteome</keyword>
<accession>A0AAE0ZDR7</accession>
<sequence>MRIDQKQDNPWLGALALSTELLTSASKRRGDTATVTAALPQTVQKPSWRNTYKDYRADKLKGVGGGGVELNSVALRDCPVDKFNKEGEGWRVETFSLARRGRRLESGNCFYGKDREKEGESTHHTSVSETQAQATLYHAMISEKPTSKRHAMPWSVKHPQVSATR</sequence>
<dbReference type="AlphaFoldDB" id="A0AAE0ZDR7"/>
<evidence type="ECO:0000256" key="1">
    <source>
        <dbReference type="SAM" id="MobiDB-lite"/>
    </source>
</evidence>
<comment type="caution">
    <text evidence="2">The sequence shown here is derived from an EMBL/GenBank/DDBJ whole genome shotgun (WGS) entry which is preliminary data.</text>
</comment>
<organism evidence="2 3">
    <name type="scientific">Elysia crispata</name>
    <name type="common">lettuce slug</name>
    <dbReference type="NCBI Taxonomy" id="231223"/>
    <lineage>
        <taxon>Eukaryota</taxon>
        <taxon>Metazoa</taxon>
        <taxon>Spiralia</taxon>
        <taxon>Lophotrochozoa</taxon>
        <taxon>Mollusca</taxon>
        <taxon>Gastropoda</taxon>
        <taxon>Heterobranchia</taxon>
        <taxon>Euthyneura</taxon>
        <taxon>Panpulmonata</taxon>
        <taxon>Sacoglossa</taxon>
        <taxon>Placobranchoidea</taxon>
        <taxon>Plakobranchidae</taxon>
        <taxon>Elysia</taxon>
    </lineage>
</organism>
<reference evidence="2" key="1">
    <citation type="journal article" date="2023" name="G3 (Bethesda)">
        <title>A reference genome for the long-term kleptoplast-retaining sea slug Elysia crispata morphotype clarki.</title>
        <authorList>
            <person name="Eastman K.E."/>
            <person name="Pendleton A.L."/>
            <person name="Shaikh M.A."/>
            <person name="Suttiyut T."/>
            <person name="Ogas R."/>
            <person name="Tomko P."/>
            <person name="Gavelis G."/>
            <person name="Widhalm J.R."/>
            <person name="Wisecaver J.H."/>
        </authorList>
    </citation>
    <scope>NUCLEOTIDE SEQUENCE</scope>
    <source>
        <strain evidence="2">ECLA1</strain>
    </source>
</reference>
<name>A0AAE0ZDR7_9GAST</name>
<gene>
    <name evidence="2" type="ORF">RRG08_017630</name>
</gene>
<evidence type="ECO:0000313" key="3">
    <source>
        <dbReference type="Proteomes" id="UP001283361"/>
    </source>
</evidence>